<proteinExistence type="predicted"/>
<dbReference type="NCBIfam" id="TIGR00254">
    <property type="entry name" value="GGDEF"/>
    <property type="match status" value="1"/>
</dbReference>
<dbReference type="SMART" id="SM00028">
    <property type="entry name" value="TPR"/>
    <property type="match status" value="4"/>
</dbReference>
<dbReference type="GO" id="GO:0043709">
    <property type="term" value="P:cell adhesion involved in single-species biofilm formation"/>
    <property type="evidence" value="ECO:0007669"/>
    <property type="project" value="TreeGrafter"/>
</dbReference>
<dbReference type="CDD" id="cd01949">
    <property type="entry name" value="GGDEF"/>
    <property type="match status" value="1"/>
</dbReference>
<dbReference type="GO" id="GO:0005886">
    <property type="term" value="C:plasma membrane"/>
    <property type="evidence" value="ECO:0007669"/>
    <property type="project" value="TreeGrafter"/>
</dbReference>
<dbReference type="SMART" id="SM00267">
    <property type="entry name" value="GGDEF"/>
    <property type="match status" value="1"/>
</dbReference>
<evidence type="ECO:0000256" key="1">
    <source>
        <dbReference type="ARBA" id="ARBA00001946"/>
    </source>
</evidence>
<dbReference type="SUPFAM" id="SSF48452">
    <property type="entry name" value="TPR-like"/>
    <property type="match status" value="2"/>
</dbReference>
<dbReference type="InterPro" id="IPR050469">
    <property type="entry name" value="Diguanylate_Cyclase"/>
</dbReference>
<gene>
    <name evidence="5" type="ORF">IC617_12265</name>
</gene>
<dbReference type="Gene3D" id="1.25.40.10">
    <property type="entry name" value="Tetratricopeptide repeat domain"/>
    <property type="match status" value="1"/>
</dbReference>
<organism evidence="5 6">
    <name type="scientific">Neiella litorisoli</name>
    <dbReference type="NCBI Taxonomy" id="2771431"/>
    <lineage>
        <taxon>Bacteria</taxon>
        <taxon>Pseudomonadati</taxon>
        <taxon>Pseudomonadota</taxon>
        <taxon>Gammaproteobacteria</taxon>
        <taxon>Alteromonadales</taxon>
        <taxon>Echinimonadaceae</taxon>
        <taxon>Neiella</taxon>
    </lineage>
</organism>
<dbReference type="GO" id="GO:1902201">
    <property type="term" value="P:negative regulation of bacterial-type flagellum-dependent cell motility"/>
    <property type="evidence" value="ECO:0007669"/>
    <property type="project" value="TreeGrafter"/>
</dbReference>
<evidence type="ECO:0000256" key="2">
    <source>
        <dbReference type="ARBA" id="ARBA00012528"/>
    </source>
</evidence>
<dbReference type="InterPro" id="IPR029787">
    <property type="entry name" value="Nucleotide_cyclase"/>
</dbReference>
<dbReference type="Proteomes" id="UP000638014">
    <property type="component" value="Unassembled WGS sequence"/>
</dbReference>
<comment type="catalytic activity">
    <reaction evidence="3">
        <text>2 GTP = 3',3'-c-di-GMP + 2 diphosphate</text>
        <dbReference type="Rhea" id="RHEA:24898"/>
        <dbReference type="ChEBI" id="CHEBI:33019"/>
        <dbReference type="ChEBI" id="CHEBI:37565"/>
        <dbReference type="ChEBI" id="CHEBI:58805"/>
        <dbReference type="EC" id="2.7.7.65"/>
    </reaction>
</comment>
<name>A0A8J6QL93_9GAMM</name>
<dbReference type="RefSeq" id="WP_191145276.1">
    <property type="nucleotide sequence ID" value="NZ_JACXAF010000015.1"/>
</dbReference>
<sequence>MSESAVTQSATFKRLRQRWQQCQQGSANLTFIRGDQREHSCQMIDHWAASEGLTAFRWRLYERDTCHPFSPLLPLIAQVIRQRQISPEQLLDGIAVRNQYRAILLRYFAGKSPSRVELPLPGELVYERNFAASLIVSMLRWLAEQAPLCLLASDFQFAGPSTLQVVKQLADITSVPLMLVIALDPEYIHADERIQDQWHGFVEWLDGDQGLLETNAHEAAGAAQAWPESPFIMAKDPRAMLRDCEALLALMCLPEASYAAEQTERNFIVKGLSHDTSSRLHLQAFKGHCLLYLGELDEAFDALDSILEQAQLGADRRALARAYRHLCWAYIYKSDLTQALSCGRQAVNYASGLADERERANCLFNYFVACNRANAGFGLERIAELLQLLQQLNMHNGQIYVCRNIFGQLEHSTKLSQPQALEAAKEAIRIAKETDQRAGLAAAYHSRAVVLESMQRMHSAKRCFAISERLRNQLQDPVEIARVRNGFGYFYCQQEQFLDAYDYFNGALKQVIKANDVGETIATMYNLAWLYLMVRNYRHSATILEKLRRLMVSQHSSYFAYRNLHDVHLMQGVVLVLSGEALRAQQCLERSKRLSIPMSQSASLLQPILQLLLADSNGEDRIDREATVNAIEQRLATSVRLRNQFQLLWLEVQVRCAPSRDSGIAILEQADGIKVRMPAGWQSSRQWLLGNEAVLVNLPLPTLELDHLFLLAQQEARLNQLWKRMREVRLISALQAIGSDASSESVIARETVRLLCGHYDFQVAMVVNCQTEQAEVMAVHVDGQVQNFPVDELAEDVRDYRNQQLLLNRSWLFRGGSQRLSSVCVLPLRDGNLRCCQLVLVNIDQPYSPSKHDQEVLSLIGNQLASQLLAVRQKNKLIELSSIDTLTGLANRQALQSTIQDEINRVRRYSGKIGYMSLAFMDLDNFKYYNDTFGHDAGDLLLQWFADLLLEQLRDVDVAGRWGGDEFIVFMPETGAEQAQFVGERILQALASKRGFTEALSKALKRPVVIPQEKWLSCSVGVTQTDYRLHAPNAASMLTEADKALYQAKDNGKGQVIRFQTSEAPAQ</sequence>
<accession>A0A8J6QL93</accession>
<evidence type="ECO:0000313" key="6">
    <source>
        <dbReference type="Proteomes" id="UP000638014"/>
    </source>
</evidence>
<keyword evidence="6" id="KW-1185">Reference proteome</keyword>
<comment type="cofactor">
    <cofactor evidence="1">
        <name>Mg(2+)</name>
        <dbReference type="ChEBI" id="CHEBI:18420"/>
    </cofactor>
</comment>
<dbReference type="InterPro" id="IPR000160">
    <property type="entry name" value="GGDEF_dom"/>
</dbReference>
<dbReference type="InterPro" id="IPR011990">
    <property type="entry name" value="TPR-like_helical_dom_sf"/>
</dbReference>
<dbReference type="PROSITE" id="PS50887">
    <property type="entry name" value="GGDEF"/>
    <property type="match status" value="1"/>
</dbReference>
<evidence type="ECO:0000256" key="3">
    <source>
        <dbReference type="ARBA" id="ARBA00034247"/>
    </source>
</evidence>
<evidence type="ECO:0000259" key="4">
    <source>
        <dbReference type="PROSITE" id="PS50887"/>
    </source>
</evidence>
<dbReference type="PANTHER" id="PTHR45138:SF9">
    <property type="entry name" value="DIGUANYLATE CYCLASE DGCM-RELATED"/>
    <property type="match status" value="1"/>
</dbReference>
<reference evidence="5" key="1">
    <citation type="submission" date="2020-09" db="EMBL/GenBank/DDBJ databases">
        <title>A novel bacterium of genus Neiella, isolated from South China Sea.</title>
        <authorList>
            <person name="Huang H."/>
            <person name="Mo K."/>
            <person name="Hu Y."/>
        </authorList>
    </citation>
    <scope>NUCLEOTIDE SEQUENCE</scope>
    <source>
        <strain evidence="5">HB171785</strain>
    </source>
</reference>
<feature type="domain" description="GGDEF" evidence="4">
    <location>
        <begin position="914"/>
        <end position="1061"/>
    </location>
</feature>
<dbReference type="Pfam" id="PF13424">
    <property type="entry name" value="TPR_12"/>
    <property type="match status" value="1"/>
</dbReference>
<dbReference type="Pfam" id="PF00990">
    <property type="entry name" value="GGDEF"/>
    <property type="match status" value="1"/>
</dbReference>
<dbReference type="FunFam" id="3.30.70.270:FF:000001">
    <property type="entry name" value="Diguanylate cyclase domain protein"/>
    <property type="match status" value="1"/>
</dbReference>
<dbReference type="PANTHER" id="PTHR45138">
    <property type="entry name" value="REGULATORY COMPONENTS OF SENSORY TRANSDUCTION SYSTEM"/>
    <property type="match status" value="1"/>
</dbReference>
<comment type="caution">
    <text evidence="5">The sequence shown here is derived from an EMBL/GenBank/DDBJ whole genome shotgun (WGS) entry which is preliminary data.</text>
</comment>
<evidence type="ECO:0000313" key="5">
    <source>
        <dbReference type="EMBL" id="MBD1390207.1"/>
    </source>
</evidence>
<dbReference type="GO" id="GO:0052621">
    <property type="term" value="F:diguanylate cyclase activity"/>
    <property type="evidence" value="ECO:0007669"/>
    <property type="project" value="UniProtKB-EC"/>
</dbReference>
<dbReference type="InterPro" id="IPR043128">
    <property type="entry name" value="Rev_trsase/Diguanyl_cyclase"/>
</dbReference>
<dbReference type="EMBL" id="JACXAF010000015">
    <property type="protein sequence ID" value="MBD1390207.1"/>
    <property type="molecule type" value="Genomic_DNA"/>
</dbReference>
<dbReference type="AlphaFoldDB" id="A0A8J6QL93"/>
<dbReference type="InterPro" id="IPR019734">
    <property type="entry name" value="TPR_rpt"/>
</dbReference>
<protein>
    <recommendedName>
        <fullName evidence="2">diguanylate cyclase</fullName>
        <ecNumber evidence="2">2.7.7.65</ecNumber>
    </recommendedName>
</protein>
<dbReference type="EC" id="2.7.7.65" evidence="2"/>
<dbReference type="Gene3D" id="3.30.70.270">
    <property type="match status" value="1"/>
</dbReference>
<dbReference type="SUPFAM" id="SSF55073">
    <property type="entry name" value="Nucleotide cyclase"/>
    <property type="match status" value="1"/>
</dbReference>